<dbReference type="AlphaFoldDB" id="X0VXU8"/>
<dbReference type="SUPFAM" id="SSF50405">
    <property type="entry name" value="Actin-crosslinking proteins"/>
    <property type="match status" value="1"/>
</dbReference>
<dbReference type="InterPro" id="IPR057232">
    <property type="entry name" value="DUF7910"/>
</dbReference>
<dbReference type="GO" id="GO:0051015">
    <property type="term" value="F:actin filament binding"/>
    <property type="evidence" value="ECO:0007669"/>
    <property type="project" value="InterPro"/>
</dbReference>
<evidence type="ECO:0000259" key="1">
    <source>
        <dbReference type="Pfam" id="PF25490"/>
    </source>
</evidence>
<dbReference type="InterPro" id="IPR010431">
    <property type="entry name" value="Fascin"/>
</dbReference>
<sequence length="92" mass="10068">FNLVDLGNNRVAFRANNGQYVCAEGGGGRELVANRDVIGEWEVFELVDLGDKQVALRAANGQYVTAKGGKLIADRNSIGKWENFSLVKIDKK</sequence>
<dbReference type="EMBL" id="BARS01031891">
    <property type="protein sequence ID" value="GAG23274.1"/>
    <property type="molecule type" value="Genomic_DNA"/>
</dbReference>
<comment type="caution">
    <text evidence="2">The sequence shown here is derived from an EMBL/GenBank/DDBJ whole genome shotgun (WGS) entry which is preliminary data.</text>
</comment>
<feature type="domain" description="DUF7910" evidence="1">
    <location>
        <begin position="16"/>
        <end position="90"/>
    </location>
</feature>
<feature type="non-terminal residue" evidence="2">
    <location>
        <position position="1"/>
    </location>
</feature>
<dbReference type="GO" id="GO:0016477">
    <property type="term" value="P:cell migration"/>
    <property type="evidence" value="ECO:0007669"/>
    <property type="project" value="TreeGrafter"/>
</dbReference>
<dbReference type="InterPro" id="IPR008999">
    <property type="entry name" value="Actin-crosslinking"/>
</dbReference>
<dbReference type="CDD" id="cd00257">
    <property type="entry name" value="beta-trefoil_FSCN-like"/>
    <property type="match status" value="1"/>
</dbReference>
<dbReference type="GO" id="GO:0005737">
    <property type="term" value="C:cytoplasm"/>
    <property type="evidence" value="ECO:0007669"/>
    <property type="project" value="TreeGrafter"/>
</dbReference>
<gene>
    <name evidence="2" type="ORF">S01H1_49563</name>
</gene>
<dbReference type="Pfam" id="PF25490">
    <property type="entry name" value="DUF7910"/>
    <property type="match status" value="1"/>
</dbReference>
<dbReference type="GO" id="GO:0015629">
    <property type="term" value="C:actin cytoskeleton"/>
    <property type="evidence" value="ECO:0007669"/>
    <property type="project" value="TreeGrafter"/>
</dbReference>
<evidence type="ECO:0000313" key="2">
    <source>
        <dbReference type="EMBL" id="GAG23274.1"/>
    </source>
</evidence>
<dbReference type="PANTHER" id="PTHR10551">
    <property type="entry name" value="FASCIN"/>
    <property type="match status" value="1"/>
</dbReference>
<accession>X0VXU8</accession>
<dbReference type="GO" id="GO:0007163">
    <property type="term" value="P:establishment or maintenance of cell polarity"/>
    <property type="evidence" value="ECO:0007669"/>
    <property type="project" value="TreeGrafter"/>
</dbReference>
<dbReference type="PANTHER" id="PTHR10551:SF9">
    <property type="entry name" value="FASCIN-2"/>
    <property type="match status" value="1"/>
</dbReference>
<reference evidence="2" key="1">
    <citation type="journal article" date="2014" name="Front. Microbiol.">
        <title>High frequency of phylogenetically diverse reductive dehalogenase-homologous genes in deep subseafloor sedimentary metagenomes.</title>
        <authorList>
            <person name="Kawai M."/>
            <person name="Futagami T."/>
            <person name="Toyoda A."/>
            <person name="Takaki Y."/>
            <person name="Nishi S."/>
            <person name="Hori S."/>
            <person name="Arai W."/>
            <person name="Tsubouchi T."/>
            <person name="Morono Y."/>
            <person name="Uchiyama I."/>
            <person name="Ito T."/>
            <person name="Fujiyama A."/>
            <person name="Inagaki F."/>
            <person name="Takami H."/>
        </authorList>
    </citation>
    <scope>NUCLEOTIDE SEQUENCE</scope>
    <source>
        <strain evidence="2">Expedition CK06-06</strain>
    </source>
</reference>
<name>X0VXU8_9ZZZZ</name>
<dbReference type="Gene3D" id="2.80.10.50">
    <property type="match status" value="1"/>
</dbReference>
<protein>
    <recommendedName>
        <fullName evidence="1">DUF7910 domain-containing protein</fullName>
    </recommendedName>
</protein>
<proteinExistence type="predicted"/>
<organism evidence="2">
    <name type="scientific">marine sediment metagenome</name>
    <dbReference type="NCBI Taxonomy" id="412755"/>
    <lineage>
        <taxon>unclassified sequences</taxon>
        <taxon>metagenomes</taxon>
        <taxon>ecological metagenomes</taxon>
    </lineage>
</organism>
<dbReference type="GO" id="GO:0051017">
    <property type="term" value="P:actin filament bundle assembly"/>
    <property type="evidence" value="ECO:0007669"/>
    <property type="project" value="TreeGrafter"/>
</dbReference>